<accession>A0A6A6QST6</accession>
<feature type="region of interest" description="Disordered" evidence="1">
    <location>
        <begin position="151"/>
        <end position="216"/>
    </location>
</feature>
<organism evidence="2 3">
    <name type="scientific">Lophium mytilinum</name>
    <dbReference type="NCBI Taxonomy" id="390894"/>
    <lineage>
        <taxon>Eukaryota</taxon>
        <taxon>Fungi</taxon>
        <taxon>Dikarya</taxon>
        <taxon>Ascomycota</taxon>
        <taxon>Pezizomycotina</taxon>
        <taxon>Dothideomycetes</taxon>
        <taxon>Pleosporomycetidae</taxon>
        <taxon>Mytilinidiales</taxon>
        <taxon>Mytilinidiaceae</taxon>
        <taxon>Lophium</taxon>
    </lineage>
</organism>
<evidence type="ECO:0000313" key="3">
    <source>
        <dbReference type="Proteomes" id="UP000799750"/>
    </source>
</evidence>
<dbReference type="EMBL" id="MU004191">
    <property type="protein sequence ID" value="KAF2493967.1"/>
    <property type="molecule type" value="Genomic_DNA"/>
</dbReference>
<name>A0A6A6QST6_9PEZI</name>
<dbReference type="AlphaFoldDB" id="A0A6A6QST6"/>
<dbReference type="OrthoDB" id="3910171at2759"/>
<gene>
    <name evidence="2" type="ORF">BU16DRAFT_528137</name>
</gene>
<sequence>MFRNFSFEAASRHPSDLELERAYMNVSPTSSPWPAPYIPESAAVTMGELSQQFSQQTLEVDPSYNPNYESTSFYDTPITNDPYARDVDSAYSSRRPSYAQVSYNGLSPAAIRLQRQANVRLQCNTSHMKDISSLVERMMDKGEQCRICTRTRSSDGLSTTSSDEELDTGVESRRPSASALTLKYRRSGERLGGQACVSKSVRLRKKKSRKSLPSKA</sequence>
<proteinExistence type="predicted"/>
<dbReference type="Proteomes" id="UP000799750">
    <property type="component" value="Unassembled WGS sequence"/>
</dbReference>
<feature type="compositionally biased region" description="Basic residues" evidence="1">
    <location>
        <begin position="201"/>
        <end position="216"/>
    </location>
</feature>
<evidence type="ECO:0000256" key="1">
    <source>
        <dbReference type="SAM" id="MobiDB-lite"/>
    </source>
</evidence>
<feature type="compositionally biased region" description="Polar residues" evidence="1">
    <location>
        <begin position="151"/>
        <end position="161"/>
    </location>
</feature>
<evidence type="ECO:0000313" key="2">
    <source>
        <dbReference type="EMBL" id="KAF2493967.1"/>
    </source>
</evidence>
<protein>
    <submittedName>
        <fullName evidence="2">Uncharacterized protein</fullName>
    </submittedName>
</protein>
<reference evidence="2" key="1">
    <citation type="journal article" date="2020" name="Stud. Mycol.">
        <title>101 Dothideomycetes genomes: a test case for predicting lifestyles and emergence of pathogens.</title>
        <authorList>
            <person name="Haridas S."/>
            <person name="Albert R."/>
            <person name="Binder M."/>
            <person name="Bloem J."/>
            <person name="Labutti K."/>
            <person name="Salamov A."/>
            <person name="Andreopoulos B."/>
            <person name="Baker S."/>
            <person name="Barry K."/>
            <person name="Bills G."/>
            <person name="Bluhm B."/>
            <person name="Cannon C."/>
            <person name="Castanera R."/>
            <person name="Culley D."/>
            <person name="Daum C."/>
            <person name="Ezra D."/>
            <person name="Gonzalez J."/>
            <person name="Henrissat B."/>
            <person name="Kuo A."/>
            <person name="Liang C."/>
            <person name="Lipzen A."/>
            <person name="Lutzoni F."/>
            <person name="Magnuson J."/>
            <person name="Mondo S."/>
            <person name="Nolan M."/>
            <person name="Ohm R."/>
            <person name="Pangilinan J."/>
            <person name="Park H.-J."/>
            <person name="Ramirez L."/>
            <person name="Alfaro M."/>
            <person name="Sun H."/>
            <person name="Tritt A."/>
            <person name="Yoshinaga Y."/>
            <person name="Zwiers L.-H."/>
            <person name="Turgeon B."/>
            <person name="Goodwin S."/>
            <person name="Spatafora J."/>
            <person name="Crous P."/>
            <person name="Grigoriev I."/>
        </authorList>
    </citation>
    <scope>NUCLEOTIDE SEQUENCE</scope>
    <source>
        <strain evidence="2">CBS 269.34</strain>
    </source>
</reference>
<keyword evidence="3" id="KW-1185">Reference proteome</keyword>